<feature type="transmembrane region" description="Helical" evidence="1">
    <location>
        <begin position="128"/>
        <end position="146"/>
    </location>
</feature>
<evidence type="ECO:0000313" key="4">
    <source>
        <dbReference type="Proteomes" id="UP000580474"/>
    </source>
</evidence>
<evidence type="ECO:0000256" key="1">
    <source>
        <dbReference type="SAM" id="Phobius"/>
    </source>
</evidence>
<feature type="transmembrane region" description="Helical" evidence="1">
    <location>
        <begin position="49"/>
        <end position="69"/>
    </location>
</feature>
<name>A0A840NI37_9PSEU</name>
<dbReference type="GO" id="GO:0080120">
    <property type="term" value="P:CAAX-box protein maturation"/>
    <property type="evidence" value="ECO:0007669"/>
    <property type="project" value="UniProtKB-ARBA"/>
</dbReference>
<feature type="transmembrane region" description="Helical" evidence="1">
    <location>
        <begin position="158"/>
        <end position="174"/>
    </location>
</feature>
<protein>
    <recommendedName>
        <fullName evidence="2">CAAX prenyl protease 2/Lysostaphin resistance protein A-like domain-containing protein</fullName>
    </recommendedName>
</protein>
<reference evidence="3 4" key="1">
    <citation type="submission" date="2020-08" db="EMBL/GenBank/DDBJ databases">
        <title>Sequencing the genomes of 1000 actinobacteria strains.</title>
        <authorList>
            <person name="Klenk H.-P."/>
        </authorList>
    </citation>
    <scope>NUCLEOTIDE SEQUENCE [LARGE SCALE GENOMIC DNA]</scope>
    <source>
        <strain evidence="3 4">DSM 45582</strain>
    </source>
</reference>
<dbReference type="AlphaFoldDB" id="A0A840NI37"/>
<dbReference type="EMBL" id="JACHIV010000001">
    <property type="protein sequence ID" value="MBB5069948.1"/>
    <property type="molecule type" value="Genomic_DNA"/>
</dbReference>
<dbReference type="Pfam" id="PF02517">
    <property type="entry name" value="Rce1-like"/>
    <property type="match status" value="1"/>
</dbReference>
<feature type="transmembrane region" description="Helical" evidence="1">
    <location>
        <begin position="238"/>
        <end position="260"/>
    </location>
</feature>
<evidence type="ECO:0000259" key="2">
    <source>
        <dbReference type="Pfam" id="PF02517"/>
    </source>
</evidence>
<dbReference type="PANTHER" id="PTHR35797:SF1">
    <property type="entry name" value="PROTEASE"/>
    <property type="match status" value="1"/>
</dbReference>
<dbReference type="PANTHER" id="PTHR35797">
    <property type="entry name" value="PROTEASE-RELATED"/>
    <property type="match status" value="1"/>
</dbReference>
<feature type="transmembrane region" description="Helical" evidence="1">
    <location>
        <begin position="186"/>
        <end position="207"/>
    </location>
</feature>
<proteinExistence type="predicted"/>
<feature type="domain" description="CAAX prenyl protease 2/Lysostaphin resistance protein A-like" evidence="2">
    <location>
        <begin position="126"/>
        <end position="226"/>
    </location>
</feature>
<gene>
    <name evidence="3" type="ORF">BJ969_003036</name>
</gene>
<feature type="transmembrane region" description="Helical" evidence="1">
    <location>
        <begin position="90"/>
        <end position="108"/>
    </location>
</feature>
<sequence length="270" mass="29004">MTTERTRTPQETRSPVVFFALAAALFLPFPVLAHFVHVPGLPKNAPVTDFVAAFVPAVAALILTYRAEGAAGARALLRRVVDHRRITGKAWYLPVLLLPVVCLILTWAPTVLIGLDFQPQPELALSTALLFAAVFLAAAAGEELGWSGYALEPLRRRWGALGGGLVLGVVWWAFHIPSILQSGQGPVLFVLGFFGTVGMRVLWTWLFANNGGSVCAIIVVHAVTNMCSSYVPSIPTSANAPVVVLFAVLVVVLWGPGTLARFRFAAGERR</sequence>
<dbReference type="GO" id="GO:0004175">
    <property type="term" value="F:endopeptidase activity"/>
    <property type="evidence" value="ECO:0007669"/>
    <property type="project" value="UniProtKB-ARBA"/>
</dbReference>
<organism evidence="3 4">
    <name type="scientific">Saccharopolyspora gloriosae</name>
    <dbReference type="NCBI Taxonomy" id="455344"/>
    <lineage>
        <taxon>Bacteria</taxon>
        <taxon>Bacillati</taxon>
        <taxon>Actinomycetota</taxon>
        <taxon>Actinomycetes</taxon>
        <taxon>Pseudonocardiales</taxon>
        <taxon>Pseudonocardiaceae</taxon>
        <taxon>Saccharopolyspora</taxon>
    </lineage>
</organism>
<comment type="caution">
    <text evidence="3">The sequence shown here is derived from an EMBL/GenBank/DDBJ whole genome shotgun (WGS) entry which is preliminary data.</text>
</comment>
<dbReference type="Proteomes" id="UP000580474">
    <property type="component" value="Unassembled WGS sequence"/>
</dbReference>
<feature type="transmembrane region" description="Helical" evidence="1">
    <location>
        <begin position="214"/>
        <end position="232"/>
    </location>
</feature>
<keyword evidence="1" id="KW-1133">Transmembrane helix</keyword>
<accession>A0A840NI37</accession>
<keyword evidence="4" id="KW-1185">Reference proteome</keyword>
<keyword evidence="1" id="KW-0812">Transmembrane</keyword>
<dbReference type="InterPro" id="IPR003675">
    <property type="entry name" value="Rce1/LyrA-like_dom"/>
</dbReference>
<keyword evidence="1" id="KW-0472">Membrane</keyword>
<evidence type="ECO:0000313" key="3">
    <source>
        <dbReference type="EMBL" id="MBB5069948.1"/>
    </source>
</evidence>
<dbReference type="RefSeq" id="WP_184479564.1">
    <property type="nucleotide sequence ID" value="NZ_JACHIV010000001.1"/>
</dbReference>
<dbReference type="InterPro" id="IPR042150">
    <property type="entry name" value="MmRce1-like"/>
</dbReference>